<evidence type="ECO:0000256" key="1">
    <source>
        <dbReference type="SAM" id="MobiDB-lite"/>
    </source>
</evidence>
<dbReference type="Proteomes" id="UP001596002">
    <property type="component" value="Unassembled WGS sequence"/>
</dbReference>
<name>A0ABV9PWH7_9BACL</name>
<evidence type="ECO:0008006" key="4">
    <source>
        <dbReference type="Google" id="ProtNLM"/>
    </source>
</evidence>
<proteinExistence type="predicted"/>
<keyword evidence="3" id="KW-1185">Reference proteome</keyword>
<feature type="region of interest" description="Disordered" evidence="1">
    <location>
        <begin position="43"/>
        <end position="65"/>
    </location>
</feature>
<reference evidence="3" key="1">
    <citation type="journal article" date="2019" name="Int. J. Syst. Evol. Microbiol.">
        <title>The Global Catalogue of Microorganisms (GCM) 10K type strain sequencing project: providing services to taxonomists for standard genome sequencing and annotation.</title>
        <authorList>
            <consortium name="The Broad Institute Genomics Platform"/>
            <consortium name="The Broad Institute Genome Sequencing Center for Infectious Disease"/>
            <person name="Wu L."/>
            <person name="Ma J."/>
        </authorList>
    </citation>
    <scope>NUCLEOTIDE SEQUENCE [LARGE SCALE GENOMIC DNA]</scope>
    <source>
        <strain evidence="3">WYCCWR 12678</strain>
    </source>
</reference>
<evidence type="ECO:0000313" key="2">
    <source>
        <dbReference type="EMBL" id="MFC4765824.1"/>
    </source>
</evidence>
<protein>
    <recommendedName>
        <fullName evidence="4">Spore coat protein B</fullName>
    </recommendedName>
</protein>
<dbReference type="EMBL" id="JBHSHC010000002">
    <property type="protein sequence ID" value="MFC4765824.1"/>
    <property type="molecule type" value="Genomic_DNA"/>
</dbReference>
<feature type="region of interest" description="Disordered" evidence="1">
    <location>
        <begin position="259"/>
        <end position="304"/>
    </location>
</feature>
<evidence type="ECO:0000313" key="3">
    <source>
        <dbReference type="Proteomes" id="UP001596002"/>
    </source>
</evidence>
<accession>A0ABV9PWH7</accession>
<organism evidence="2 3">
    <name type="scientific">Effusibacillus consociatus</name>
    <dbReference type="NCBI Taxonomy" id="1117041"/>
    <lineage>
        <taxon>Bacteria</taxon>
        <taxon>Bacillati</taxon>
        <taxon>Bacillota</taxon>
        <taxon>Bacilli</taxon>
        <taxon>Bacillales</taxon>
        <taxon>Alicyclobacillaceae</taxon>
        <taxon>Effusibacillus</taxon>
    </lineage>
</organism>
<sequence>MTLPILESLVGKVVRINKGGPESKTGKLLAVQSDYVVMETINEQNQKSEEKAKGKSKEKAAEQSGGVALQTLQEMTNATQIVYYRTHHIKSVKEDTTDISGLTLPSDEEETSEYIEAQDFHQMLGGFLNECVRIDRGGPESRCGWLLAVKPDHLVLQTKEDGVLYYNLEHIKSISSEMLSDNQLQSGLSADMSLTYLDADDFNELFEGMKYYWVKINRGGPESIEGILVDGADDHIVLAVGKEVHRISTFHIRNISLGAQSQQNTNGGNSNSEQNAEQKSSDKQKNSKKKDKKKDGKKKDKKKK</sequence>
<feature type="compositionally biased region" description="Basic and acidic residues" evidence="1">
    <location>
        <begin position="46"/>
        <end position="61"/>
    </location>
</feature>
<feature type="compositionally biased region" description="Low complexity" evidence="1">
    <location>
        <begin position="259"/>
        <end position="275"/>
    </location>
</feature>
<comment type="caution">
    <text evidence="2">The sequence shown here is derived from an EMBL/GenBank/DDBJ whole genome shotgun (WGS) entry which is preliminary data.</text>
</comment>
<gene>
    <name evidence="2" type="ORF">ACFO8Q_00180</name>
</gene>